<protein>
    <submittedName>
        <fullName evidence="1">Uncharacterized protein</fullName>
    </submittedName>
</protein>
<evidence type="ECO:0000313" key="1">
    <source>
        <dbReference type="EMBL" id="KFF22676.1"/>
    </source>
</evidence>
<reference evidence="1 2" key="1">
    <citation type="submission" date="2014-07" db="EMBL/GenBank/DDBJ databases">
        <title>Genome of Chryseobacterium vrystaatense LMG 22846.</title>
        <authorList>
            <person name="Pipes S.E."/>
            <person name="Stropko S.J."/>
            <person name="Newman J.D."/>
        </authorList>
    </citation>
    <scope>NUCLEOTIDE SEQUENCE [LARGE SCALE GENOMIC DNA]</scope>
    <source>
        <strain evidence="1 2">LMG 22846</strain>
    </source>
</reference>
<proteinExistence type="predicted"/>
<gene>
    <name evidence="1" type="ORF">IW16_26735</name>
</gene>
<accession>A0ABR4UF90</accession>
<dbReference type="Proteomes" id="UP000028719">
    <property type="component" value="Unassembled WGS sequence"/>
</dbReference>
<name>A0ABR4UF90_9FLAO</name>
<evidence type="ECO:0000313" key="2">
    <source>
        <dbReference type="Proteomes" id="UP000028719"/>
    </source>
</evidence>
<dbReference type="EMBL" id="JPRI01000014">
    <property type="protein sequence ID" value="KFF22676.1"/>
    <property type="molecule type" value="Genomic_DNA"/>
</dbReference>
<keyword evidence="2" id="KW-1185">Reference proteome</keyword>
<comment type="caution">
    <text evidence="1">The sequence shown here is derived from an EMBL/GenBank/DDBJ whole genome shotgun (WGS) entry which is preliminary data.</text>
</comment>
<organism evidence="1 2">
    <name type="scientific">Chryseobacterium vrystaatense</name>
    <dbReference type="NCBI Taxonomy" id="307480"/>
    <lineage>
        <taxon>Bacteria</taxon>
        <taxon>Pseudomonadati</taxon>
        <taxon>Bacteroidota</taxon>
        <taxon>Flavobacteriia</taxon>
        <taxon>Flavobacteriales</taxon>
        <taxon>Weeksellaceae</taxon>
        <taxon>Chryseobacterium group</taxon>
        <taxon>Chryseobacterium</taxon>
    </lineage>
</organism>
<sequence length="82" mass="9654">MIINNPPIKINRINNILSNMIFYNYCGKLYDNHVIKDIVMMKDVNDPKRRPHPISCVFDFFGRLKVIKSPNKPEHAMIINIK</sequence>